<dbReference type="GO" id="GO:0031177">
    <property type="term" value="F:phosphopantetheine binding"/>
    <property type="evidence" value="ECO:0007669"/>
    <property type="project" value="TreeGrafter"/>
</dbReference>
<reference evidence="2 3" key="1">
    <citation type="journal article" date="2013" name="Chin. Sci. Bull.">
        <title>Genome survey uncovers the secrets of sex and lifestyle in caterpillar fungus.</title>
        <authorList>
            <person name="Hu X."/>
            <person name="Zhang Y."/>
            <person name="Xiao G."/>
            <person name="Zheng P."/>
            <person name="Xia Y."/>
            <person name="Zhang X."/>
            <person name="St Leger R.J."/>
            <person name="Liu X."/>
            <person name="Wang C."/>
        </authorList>
    </citation>
    <scope>NUCLEOTIDE SEQUENCE [LARGE SCALE GENOMIC DNA]</scope>
    <source>
        <strain evidence="3">Co18 / CGMCC 3.14243</strain>
        <tissue evidence="2">Fruit-body</tissue>
    </source>
</reference>
<dbReference type="InterPro" id="IPR023213">
    <property type="entry name" value="CAT-like_dom_sf"/>
</dbReference>
<dbReference type="Proteomes" id="UP000019374">
    <property type="component" value="Unassembled WGS sequence"/>
</dbReference>
<gene>
    <name evidence="2" type="ORF">OCS_06724</name>
</gene>
<dbReference type="Gene3D" id="3.30.559.30">
    <property type="entry name" value="Nonribosomal peptide synthetase, condensation domain"/>
    <property type="match status" value="1"/>
</dbReference>
<dbReference type="eggNOG" id="KOG1178">
    <property type="taxonomic scope" value="Eukaryota"/>
</dbReference>
<accession>T5A585</accession>
<evidence type="ECO:0000313" key="3">
    <source>
        <dbReference type="Proteomes" id="UP000019374"/>
    </source>
</evidence>
<dbReference type="CDD" id="cd19531">
    <property type="entry name" value="LCL_NRPS-like"/>
    <property type="match status" value="1"/>
</dbReference>
<evidence type="ECO:0000259" key="1">
    <source>
        <dbReference type="Pfam" id="PF00668"/>
    </source>
</evidence>
<dbReference type="GO" id="GO:0003824">
    <property type="term" value="F:catalytic activity"/>
    <property type="evidence" value="ECO:0007669"/>
    <property type="project" value="InterPro"/>
</dbReference>
<dbReference type="GO" id="GO:0005829">
    <property type="term" value="C:cytosol"/>
    <property type="evidence" value="ECO:0007669"/>
    <property type="project" value="TreeGrafter"/>
</dbReference>
<dbReference type="GO" id="GO:0043041">
    <property type="term" value="P:amino acid activation for nonribosomal peptide biosynthetic process"/>
    <property type="evidence" value="ECO:0007669"/>
    <property type="project" value="TreeGrafter"/>
</dbReference>
<proteinExistence type="predicted"/>
<dbReference type="EMBL" id="KE658257">
    <property type="protein sequence ID" value="EQK97565.1"/>
    <property type="molecule type" value="Genomic_DNA"/>
</dbReference>
<sequence>MQRIRPFQDKELSVVDVSPDAQGLELALQRTTPFDLEAEPGWRVTVYRIDEQEHVLSVVTHQIAADGWSLDLVRRELAVFYSAALDGQDPLAQVDSLPIQYRDYSAWQRQPSQMRLQRRQLDYWTGQLGTSRPAEFPCDHPRPETLSGETAALETRIDGRLHDELQRFCRERQVTLFVVLLAAFRGAHCRLTGATDATVGTASANRDRWETRELVGPLVNVQCLRIKVENESFDELVRQVQATTITSFANQHVPFERVVSELQADRDRSRHPLVQTLFAVHARSSLESFALEGVETEQIALPVTSRFDIEFHLYQEEEAVRGSLIFSTDLYASETIGNVLSVFRAVLERGLADPTLQLLYP</sequence>
<dbReference type="Gene3D" id="3.30.559.10">
    <property type="entry name" value="Chloramphenicol acetyltransferase-like domain"/>
    <property type="match status" value="1"/>
</dbReference>
<dbReference type="Pfam" id="PF00668">
    <property type="entry name" value="Condensation"/>
    <property type="match status" value="1"/>
</dbReference>
<dbReference type="SUPFAM" id="SSF52777">
    <property type="entry name" value="CoA-dependent acyltransferases"/>
    <property type="match status" value="2"/>
</dbReference>
<feature type="domain" description="Condensation" evidence="1">
    <location>
        <begin position="2"/>
        <end position="357"/>
    </location>
</feature>
<dbReference type="InterPro" id="IPR001242">
    <property type="entry name" value="Condensation_dom"/>
</dbReference>
<name>T5A585_OPHSC</name>
<dbReference type="AlphaFoldDB" id="T5A585"/>
<dbReference type="PANTHER" id="PTHR45527:SF1">
    <property type="entry name" value="FATTY ACID SYNTHASE"/>
    <property type="match status" value="1"/>
</dbReference>
<evidence type="ECO:0000313" key="2">
    <source>
        <dbReference type="EMBL" id="EQK97565.1"/>
    </source>
</evidence>
<dbReference type="PANTHER" id="PTHR45527">
    <property type="entry name" value="NONRIBOSOMAL PEPTIDE SYNTHETASE"/>
    <property type="match status" value="1"/>
</dbReference>
<dbReference type="HOGENOM" id="CLU_000022_2_9_1"/>
<dbReference type="GO" id="GO:0044550">
    <property type="term" value="P:secondary metabolite biosynthetic process"/>
    <property type="evidence" value="ECO:0007669"/>
    <property type="project" value="TreeGrafter"/>
</dbReference>
<protein>
    <submittedName>
        <fullName evidence="2">Non-ribosomal peptide synthetase</fullName>
    </submittedName>
</protein>
<organism evidence="2 3">
    <name type="scientific">Ophiocordyceps sinensis (strain Co18 / CGMCC 3.14243)</name>
    <name type="common">Yarsagumba caterpillar fungus</name>
    <name type="synonym">Hirsutella sinensis</name>
    <dbReference type="NCBI Taxonomy" id="911162"/>
    <lineage>
        <taxon>Eukaryota</taxon>
        <taxon>Fungi</taxon>
        <taxon>Dikarya</taxon>
        <taxon>Ascomycota</taxon>
        <taxon>Pezizomycotina</taxon>
        <taxon>Sordariomycetes</taxon>
        <taxon>Hypocreomycetidae</taxon>
        <taxon>Hypocreales</taxon>
        <taxon>Ophiocordycipitaceae</taxon>
        <taxon>Ophiocordyceps</taxon>
    </lineage>
</organism>